<evidence type="ECO:0000313" key="4">
    <source>
        <dbReference type="EMBL" id="RXH02402.1"/>
    </source>
</evidence>
<dbReference type="Pfam" id="PF01370">
    <property type="entry name" value="Epimerase"/>
    <property type="match status" value="1"/>
</dbReference>
<dbReference type="InterPro" id="IPR001509">
    <property type="entry name" value="Epimerase_deHydtase"/>
</dbReference>
<evidence type="ECO:0000256" key="1">
    <source>
        <dbReference type="ARBA" id="ARBA00022857"/>
    </source>
</evidence>
<dbReference type="PANTHER" id="PTHR43103:SF3">
    <property type="entry name" value="ADP-L-GLYCERO-D-MANNO-HEPTOSE-6-EPIMERASE"/>
    <property type="match status" value="1"/>
</dbReference>
<evidence type="ECO:0000313" key="5">
    <source>
        <dbReference type="Proteomes" id="UP000290174"/>
    </source>
</evidence>
<proteinExistence type="predicted"/>
<dbReference type="RefSeq" id="WP_128934630.1">
    <property type="nucleotide sequence ID" value="NZ_CP022221.1"/>
</dbReference>
<keyword evidence="2" id="KW-0119">Carbohydrate metabolism</keyword>
<dbReference type="CDD" id="cd08946">
    <property type="entry name" value="SDR_e"/>
    <property type="match status" value="1"/>
</dbReference>
<dbReference type="EMBL" id="RKMK01000002">
    <property type="protein sequence ID" value="RXH02402.1"/>
    <property type="molecule type" value="Genomic_DNA"/>
</dbReference>
<dbReference type="Proteomes" id="UP000290174">
    <property type="component" value="Unassembled WGS sequence"/>
</dbReference>
<dbReference type="PANTHER" id="PTHR43103">
    <property type="entry name" value="NUCLEOSIDE-DIPHOSPHATE-SUGAR EPIMERASE"/>
    <property type="match status" value="1"/>
</dbReference>
<protein>
    <submittedName>
        <fullName evidence="4">NAD(P)-dependent oxidoreductase</fullName>
    </submittedName>
</protein>
<evidence type="ECO:0000256" key="2">
    <source>
        <dbReference type="ARBA" id="ARBA00023277"/>
    </source>
</evidence>
<evidence type="ECO:0000259" key="3">
    <source>
        <dbReference type="Pfam" id="PF01370"/>
    </source>
</evidence>
<accession>A0A4Q0QZG2</accession>
<dbReference type="Gene3D" id="3.40.50.720">
    <property type="entry name" value="NAD(P)-binding Rossmann-like Domain"/>
    <property type="match status" value="1"/>
</dbReference>
<comment type="caution">
    <text evidence="4">The sequence shown here is derived from an EMBL/GenBank/DDBJ whole genome shotgun (WGS) entry which is preliminary data.</text>
</comment>
<gene>
    <name evidence="4" type="ORF">EAS61_02785</name>
</gene>
<organism evidence="4 5">
    <name type="scientific">Bradyrhizobium zhanjiangense</name>
    <dbReference type="NCBI Taxonomy" id="1325107"/>
    <lineage>
        <taxon>Bacteria</taxon>
        <taxon>Pseudomonadati</taxon>
        <taxon>Pseudomonadota</taxon>
        <taxon>Alphaproteobacteria</taxon>
        <taxon>Hyphomicrobiales</taxon>
        <taxon>Nitrobacteraceae</taxon>
        <taxon>Bradyrhizobium</taxon>
    </lineage>
</organism>
<feature type="domain" description="NAD-dependent epimerase/dehydratase" evidence="3">
    <location>
        <begin position="3"/>
        <end position="244"/>
    </location>
</feature>
<reference evidence="4 5" key="1">
    <citation type="submission" date="2018-11" db="EMBL/GenBank/DDBJ databases">
        <title>Bradyrhizobium sp. nov., isolated from effective nodules of peanut in China.</title>
        <authorList>
            <person name="Li Y."/>
        </authorList>
    </citation>
    <scope>NUCLEOTIDE SEQUENCE [LARGE SCALE GENOMIC DNA]</scope>
    <source>
        <strain evidence="4 5">CCBAU 51770</strain>
    </source>
</reference>
<dbReference type="InterPro" id="IPR036291">
    <property type="entry name" value="NAD(P)-bd_dom_sf"/>
</dbReference>
<keyword evidence="1" id="KW-0521">NADP</keyword>
<dbReference type="AlphaFoldDB" id="A0A4Q0QZG2"/>
<sequence length="325" mass="34583">MNVVIFGGAGFVGLNIAEQLLARGNEVTLFDQAELPAEARCVFAPYGERLRVLRRDVTDRSAVDAAVGAACDAVVLGAAITAGAARDAAEPERILAVNLLAQVPILIAASKANVRRVINLSSAASYGASGRHYPLLEETTPCDPQSLYAITKFASERVVARLSDLWQADVISVRLSGVFGPHERAGGVRDTPSPQALIVDCARRGAPALLSEPGARDWVYAADVADAVGVLLDAVQPRHKLYNISSGVTFTAEAWGKAFADPDGGFVCRVAVSGETPTVTVHGLTRAPLSVQRMADEFGWRAKYGCEESAEHMRRWLHDHDRGGA</sequence>
<name>A0A4Q0QZG2_9BRAD</name>
<dbReference type="SUPFAM" id="SSF51735">
    <property type="entry name" value="NAD(P)-binding Rossmann-fold domains"/>
    <property type="match status" value="1"/>
</dbReference>